<evidence type="ECO:0000256" key="1">
    <source>
        <dbReference type="ARBA" id="ARBA00001947"/>
    </source>
</evidence>
<keyword evidence="7" id="KW-0378">Hydrolase</keyword>
<dbReference type="GO" id="GO:0042781">
    <property type="term" value="F:3'-tRNA processing endoribonuclease activity"/>
    <property type="evidence" value="ECO:0007669"/>
    <property type="project" value="TreeGrafter"/>
</dbReference>
<dbReference type="GO" id="GO:0046872">
    <property type="term" value="F:metal ion binding"/>
    <property type="evidence" value="ECO:0007669"/>
    <property type="project" value="UniProtKB-KW"/>
</dbReference>
<dbReference type="PANTHER" id="PTHR46018:SF2">
    <property type="entry name" value="ZINC PHOSPHODIESTERASE ELAC PROTEIN 1"/>
    <property type="match status" value="1"/>
</dbReference>
<proteinExistence type="inferred from homology"/>
<evidence type="ECO:0000256" key="6">
    <source>
        <dbReference type="ARBA" id="ARBA00022759"/>
    </source>
</evidence>
<organism evidence="9 10">
    <name type="scientific">Ceratopteris richardii</name>
    <name type="common">Triangle waterfern</name>
    <dbReference type="NCBI Taxonomy" id="49495"/>
    <lineage>
        <taxon>Eukaryota</taxon>
        <taxon>Viridiplantae</taxon>
        <taxon>Streptophyta</taxon>
        <taxon>Embryophyta</taxon>
        <taxon>Tracheophyta</taxon>
        <taxon>Polypodiopsida</taxon>
        <taxon>Polypodiidae</taxon>
        <taxon>Polypodiales</taxon>
        <taxon>Pteridineae</taxon>
        <taxon>Pteridaceae</taxon>
        <taxon>Parkerioideae</taxon>
        <taxon>Ceratopteris</taxon>
    </lineage>
</organism>
<dbReference type="InterPro" id="IPR036866">
    <property type="entry name" value="RibonucZ/Hydroxyglut_hydro"/>
</dbReference>
<evidence type="ECO:0000256" key="2">
    <source>
        <dbReference type="ARBA" id="ARBA00011738"/>
    </source>
</evidence>
<evidence type="ECO:0000313" key="9">
    <source>
        <dbReference type="EMBL" id="KAH7422650.1"/>
    </source>
</evidence>
<comment type="subunit">
    <text evidence="2">Homodimer.</text>
</comment>
<keyword evidence="6" id="KW-0255">Endonuclease</keyword>
<protein>
    <submittedName>
        <fullName evidence="9">Uncharacterized protein</fullName>
    </submittedName>
</protein>
<evidence type="ECO:0000256" key="8">
    <source>
        <dbReference type="ARBA" id="ARBA00022833"/>
    </source>
</evidence>
<reference evidence="9" key="1">
    <citation type="submission" date="2021-08" db="EMBL/GenBank/DDBJ databases">
        <title>WGS assembly of Ceratopteris richardii.</title>
        <authorList>
            <person name="Marchant D.B."/>
            <person name="Chen G."/>
            <person name="Jenkins J."/>
            <person name="Shu S."/>
            <person name="Leebens-Mack J."/>
            <person name="Grimwood J."/>
            <person name="Schmutz J."/>
            <person name="Soltis P."/>
            <person name="Soltis D."/>
            <person name="Chen Z.-H."/>
        </authorList>
    </citation>
    <scope>NUCLEOTIDE SEQUENCE</scope>
    <source>
        <strain evidence="9">Whitten #5841</strain>
        <tissue evidence="9">Leaf</tissue>
    </source>
</reference>
<dbReference type="Pfam" id="PF23023">
    <property type="entry name" value="Anti-Pycsar_Apyc1"/>
    <property type="match status" value="1"/>
</dbReference>
<evidence type="ECO:0000256" key="4">
    <source>
        <dbReference type="ARBA" id="ARBA00022722"/>
    </source>
</evidence>
<comment type="caution">
    <text evidence="9">The sequence shown here is derived from an EMBL/GenBank/DDBJ whole genome shotgun (WGS) entry which is preliminary data.</text>
</comment>
<evidence type="ECO:0000313" key="10">
    <source>
        <dbReference type="Proteomes" id="UP000825935"/>
    </source>
</evidence>
<keyword evidence="3" id="KW-0819">tRNA processing</keyword>
<dbReference type="CDD" id="cd07717">
    <property type="entry name" value="RNaseZ_ZiPD-like_MBL-fold"/>
    <property type="match status" value="1"/>
</dbReference>
<dbReference type="Proteomes" id="UP000825935">
    <property type="component" value="Chromosome 12"/>
</dbReference>
<dbReference type="OrthoDB" id="527344at2759"/>
<keyword evidence="10" id="KW-1185">Reference proteome</keyword>
<dbReference type="PANTHER" id="PTHR46018">
    <property type="entry name" value="ZINC PHOSPHODIESTERASE ELAC PROTEIN 1"/>
    <property type="match status" value="1"/>
</dbReference>
<evidence type="ECO:0000256" key="5">
    <source>
        <dbReference type="ARBA" id="ARBA00022723"/>
    </source>
</evidence>
<name>A0A8T2TJM5_CERRI</name>
<dbReference type="SUPFAM" id="SSF56281">
    <property type="entry name" value="Metallo-hydrolase/oxidoreductase"/>
    <property type="match status" value="1"/>
</dbReference>
<accession>A0A8T2TJM5</accession>
<keyword evidence="8" id="KW-0862">Zinc</keyword>
<dbReference type="Gene3D" id="3.60.15.10">
    <property type="entry name" value="Ribonuclease Z/Hydroxyacylglutathione hydrolase-like"/>
    <property type="match status" value="1"/>
</dbReference>
<dbReference type="AlphaFoldDB" id="A0A8T2TJM5"/>
<keyword evidence="5" id="KW-0479">Metal-binding</keyword>
<gene>
    <name evidence="9" type="ORF">KP509_12G018700</name>
</gene>
<dbReference type="OMA" id="MHADHVM"/>
<keyword evidence="4" id="KW-0540">Nuclease</keyword>
<dbReference type="GO" id="GO:0005634">
    <property type="term" value="C:nucleus"/>
    <property type="evidence" value="ECO:0007669"/>
    <property type="project" value="TreeGrafter"/>
</dbReference>
<dbReference type="HAMAP" id="MF_01818">
    <property type="entry name" value="RNase_Z_BN"/>
    <property type="match status" value="1"/>
</dbReference>
<sequence length="422" mass="46979">MIGARNLARRLHILRSYRNCSSLSSKGGERENDSNHICVSDNFTDHKGMQLCFLGTSSSIPTLRRNTSCLALRLEKQTYLFDCGEGAQKQFYKAHFQFGSVGSIFITHMHGDHIFGLPGLLSGLGLTTNSAEVKNIYGPEGLRRWIRETLRACHGGIHSKYAVHEFKMGEKPKSRRGAKQDDRHDDELIGQDLYACADGLWHLYEDEHHSVKAGMVEHSIPCWGFILEEKPWHLKFDPQLASALGVEEGRRFAMLQKGRSVMSIYGSKIDPSMVRGDPKRGRKIAILGDTNNPMSLLEAAEGADVLVHECTMLEEDASEAELRGHSTASMAGKFANAIGARCLVLTHFGSKFEGNPNHIQTSVQAARLEFGREKVIAAEDFMGVTVSQTDEPSVKWVRLREGDRSLTPVPASKRVPAWRNFS</sequence>
<dbReference type="InterPro" id="IPR013471">
    <property type="entry name" value="RNase_Z/BN"/>
</dbReference>
<comment type="cofactor">
    <cofactor evidence="1">
        <name>Zn(2+)</name>
        <dbReference type="ChEBI" id="CHEBI:29105"/>
    </cofactor>
</comment>
<evidence type="ECO:0000256" key="3">
    <source>
        <dbReference type="ARBA" id="ARBA00022694"/>
    </source>
</evidence>
<evidence type="ECO:0000256" key="7">
    <source>
        <dbReference type="ARBA" id="ARBA00022801"/>
    </source>
</evidence>
<dbReference type="EMBL" id="CM035417">
    <property type="protein sequence ID" value="KAH7422650.1"/>
    <property type="molecule type" value="Genomic_DNA"/>
</dbReference>